<name>A0ABP9G7N7_9ACTN</name>
<keyword evidence="3" id="KW-1185">Reference proteome</keyword>
<evidence type="ECO:0000313" key="2">
    <source>
        <dbReference type="EMBL" id="GAA4929877.1"/>
    </source>
</evidence>
<dbReference type="SUPFAM" id="SSF141694">
    <property type="entry name" value="AF2212/PG0164-like"/>
    <property type="match status" value="1"/>
</dbReference>
<reference evidence="3" key="1">
    <citation type="journal article" date="2019" name="Int. J. Syst. Evol. Microbiol.">
        <title>The Global Catalogue of Microorganisms (GCM) 10K type strain sequencing project: providing services to taxonomists for standard genome sequencing and annotation.</title>
        <authorList>
            <consortium name="The Broad Institute Genomics Platform"/>
            <consortium name="The Broad Institute Genome Sequencing Center for Infectious Disease"/>
            <person name="Wu L."/>
            <person name="Ma J."/>
        </authorList>
    </citation>
    <scope>NUCLEOTIDE SEQUENCE [LARGE SCALE GENOMIC DNA]</scope>
    <source>
        <strain evidence="3">JCM 18123</strain>
    </source>
</reference>
<evidence type="ECO:0000256" key="1">
    <source>
        <dbReference type="SAM" id="MobiDB-lite"/>
    </source>
</evidence>
<dbReference type="Pfam" id="PF08922">
    <property type="entry name" value="DUF1905"/>
    <property type="match status" value="1"/>
</dbReference>
<dbReference type="InterPro" id="IPR037079">
    <property type="entry name" value="AF2212/PG0164-like_sf"/>
</dbReference>
<dbReference type="Gene3D" id="2.40.30.100">
    <property type="entry name" value="AF2212/PG0164-like"/>
    <property type="match status" value="1"/>
</dbReference>
<dbReference type="InterPro" id="IPR015018">
    <property type="entry name" value="DUF1905"/>
</dbReference>
<organism evidence="2 3">
    <name type="scientific">Streptomonospora halophila</name>
    <dbReference type="NCBI Taxonomy" id="427369"/>
    <lineage>
        <taxon>Bacteria</taxon>
        <taxon>Bacillati</taxon>
        <taxon>Actinomycetota</taxon>
        <taxon>Actinomycetes</taxon>
        <taxon>Streptosporangiales</taxon>
        <taxon>Nocardiopsidaceae</taxon>
        <taxon>Streptomonospora</taxon>
    </lineage>
</organism>
<protein>
    <submittedName>
        <fullName evidence="2">Uncharacterized protein</fullName>
    </submittedName>
</protein>
<comment type="caution">
    <text evidence="2">The sequence shown here is derived from an EMBL/GenBank/DDBJ whole genome shotgun (WGS) entry which is preliminary data.</text>
</comment>
<proteinExistence type="predicted"/>
<sequence length="114" mass="11902">MQGVLDGRAFQGSFTAAGEGSHTLPVRAEPRRAIAANPGEAVTAKLVERPARRAAPAGPERRPGAPSWTVRARSAAAAMLPAASRAGGRQCQAWRRRTEGVATHAESPPFAPLL</sequence>
<evidence type="ECO:0000313" key="3">
    <source>
        <dbReference type="Proteomes" id="UP001499993"/>
    </source>
</evidence>
<feature type="region of interest" description="Disordered" evidence="1">
    <location>
        <begin position="48"/>
        <end position="69"/>
    </location>
</feature>
<accession>A0ABP9G7N7</accession>
<dbReference type="EMBL" id="BAABIK010000002">
    <property type="protein sequence ID" value="GAA4929877.1"/>
    <property type="molecule type" value="Genomic_DNA"/>
</dbReference>
<dbReference type="RefSeq" id="WP_425579350.1">
    <property type="nucleotide sequence ID" value="NZ_BAABIK010000002.1"/>
</dbReference>
<dbReference type="Proteomes" id="UP001499993">
    <property type="component" value="Unassembled WGS sequence"/>
</dbReference>
<gene>
    <name evidence="2" type="ORF">GCM10023224_06840</name>
</gene>
<feature type="region of interest" description="Disordered" evidence="1">
    <location>
        <begin position="81"/>
        <end position="114"/>
    </location>
</feature>